<dbReference type="EMBL" id="BMSA01000050">
    <property type="protein sequence ID" value="GGT96128.1"/>
    <property type="molecule type" value="Genomic_DNA"/>
</dbReference>
<sequence length="182" mass="20254">MTPQRITLVGPVASGKSTLAAAIAAHTGLPHLDLDELFWGPAWTPVPADLFHTRLRDALAADAWIADGNYSGEASTLLARAEVAIWLDLPLRICLPRLIRRSIQRAGARQELFAGNRETFSHLLARDSILWWGPARHHQHRRHWARRLHPQRADGLPVVHLDHPATITPHLRSLGLLAPKEA</sequence>
<dbReference type="InterPro" id="IPR052922">
    <property type="entry name" value="Cytidylate_Kinase-2"/>
</dbReference>
<dbReference type="Proteomes" id="UP000646776">
    <property type="component" value="Unassembled WGS sequence"/>
</dbReference>
<name>A0A918HQH5_9ACTN</name>
<evidence type="ECO:0008006" key="3">
    <source>
        <dbReference type="Google" id="ProtNLM"/>
    </source>
</evidence>
<dbReference type="InterPro" id="IPR027417">
    <property type="entry name" value="P-loop_NTPase"/>
</dbReference>
<evidence type="ECO:0000313" key="2">
    <source>
        <dbReference type="Proteomes" id="UP000646776"/>
    </source>
</evidence>
<dbReference type="Gene3D" id="3.40.50.300">
    <property type="entry name" value="P-loop containing nucleotide triphosphate hydrolases"/>
    <property type="match status" value="1"/>
</dbReference>
<organism evidence="1 2">
    <name type="scientific">Streptomyces phaeofaciens</name>
    <dbReference type="NCBI Taxonomy" id="68254"/>
    <lineage>
        <taxon>Bacteria</taxon>
        <taxon>Bacillati</taxon>
        <taxon>Actinomycetota</taxon>
        <taxon>Actinomycetes</taxon>
        <taxon>Kitasatosporales</taxon>
        <taxon>Streptomycetaceae</taxon>
        <taxon>Streptomyces</taxon>
    </lineage>
</organism>
<reference evidence="1" key="2">
    <citation type="submission" date="2020-09" db="EMBL/GenBank/DDBJ databases">
        <authorList>
            <person name="Sun Q."/>
            <person name="Ohkuma M."/>
        </authorList>
    </citation>
    <scope>NUCLEOTIDE SEQUENCE</scope>
    <source>
        <strain evidence="1">JCM 4125</strain>
    </source>
</reference>
<keyword evidence="2" id="KW-1185">Reference proteome</keyword>
<dbReference type="SUPFAM" id="SSF52540">
    <property type="entry name" value="P-loop containing nucleoside triphosphate hydrolases"/>
    <property type="match status" value="1"/>
</dbReference>
<comment type="caution">
    <text evidence="1">The sequence shown here is derived from an EMBL/GenBank/DDBJ whole genome shotgun (WGS) entry which is preliminary data.</text>
</comment>
<dbReference type="PANTHER" id="PTHR37816:SF1">
    <property type="entry name" value="TOXIN"/>
    <property type="match status" value="1"/>
</dbReference>
<protein>
    <recommendedName>
        <fullName evidence="3">Adenylate kinase</fullName>
    </recommendedName>
</protein>
<dbReference type="RefSeq" id="WP_189718159.1">
    <property type="nucleotide sequence ID" value="NZ_BMSA01000050.1"/>
</dbReference>
<dbReference type="PANTHER" id="PTHR37816">
    <property type="entry name" value="YALI0E33011P"/>
    <property type="match status" value="1"/>
</dbReference>
<dbReference type="AlphaFoldDB" id="A0A918HQH5"/>
<accession>A0A918HQH5</accession>
<gene>
    <name evidence="1" type="ORF">GCM10010226_87170</name>
</gene>
<reference evidence="1" key="1">
    <citation type="journal article" date="2014" name="Int. J. Syst. Evol. Microbiol.">
        <title>Complete genome sequence of Corynebacterium casei LMG S-19264T (=DSM 44701T), isolated from a smear-ripened cheese.</title>
        <authorList>
            <consortium name="US DOE Joint Genome Institute (JGI-PGF)"/>
            <person name="Walter F."/>
            <person name="Albersmeier A."/>
            <person name="Kalinowski J."/>
            <person name="Ruckert C."/>
        </authorList>
    </citation>
    <scope>NUCLEOTIDE SEQUENCE</scope>
    <source>
        <strain evidence="1">JCM 4125</strain>
    </source>
</reference>
<evidence type="ECO:0000313" key="1">
    <source>
        <dbReference type="EMBL" id="GGT96128.1"/>
    </source>
</evidence>
<proteinExistence type="predicted"/>